<sequence>MTQREQQATSAPSPPHSSSTEPAQWPNQSSLALGDEEPNILSKRMQNSKKTTEELLDFWKERALIEEEYATKLAKLAKASIDSDENGELKESLDTLRRETEKQAQTHLEFAKQVRVECETPTAELRAKQAAHGSHQSMFEEKKTNTQAQWQAQTACVRITLEKYNADCERVNSYIRQAEYMSEKDLERLNAKLLRARECMRVHNEDLRSSARVLHEMVKERDAEWKAFCDSCRDLEEARLDTLKDVLFKYANGVSAFCVRSDESCERIRISLDRLDPLDTAEDFVRDYITGSANHLKFPDELLPFLEGGTPTFDAPYESLPLGPHEPTRPVPPMPPQNPPDEPDNDATLFYVKGLYDYTATIPEEFDFQAGDLIAVTAAPDDGWWSGHLVDESRRLPGKHCFPSNFVCLA</sequence>
<feature type="domain" description="F-BAR" evidence="10">
    <location>
        <begin position="27"/>
        <end position="280"/>
    </location>
</feature>
<dbReference type="PROSITE" id="PS50002">
    <property type="entry name" value="SH3"/>
    <property type="match status" value="1"/>
</dbReference>
<keyword evidence="5" id="KW-0206">Cytoskeleton</keyword>
<dbReference type="SUPFAM" id="SSF50044">
    <property type="entry name" value="SH3-domain"/>
    <property type="match status" value="1"/>
</dbReference>
<dbReference type="GO" id="GO:0005543">
    <property type="term" value="F:phospholipid binding"/>
    <property type="evidence" value="ECO:0007669"/>
    <property type="project" value="TreeGrafter"/>
</dbReference>
<feature type="domain" description="SH3" evidence="9">
    <location>
        <begin position="347"/>
        <end position="410"/>
    </location>
</feature>
<dbReference type="CDD" id="cd00174">
    <property type="entry name" value="SH3"/>
    <property type="match status" value="1"/>
</dbReference>
<dbReference type="InterPro" id="IPR031160">
    <property type="entry name" value="F_BAR_dom"/>
</dbReference>
<dbReference type="GO" id="GO:0030036">
    <property type="term" value="P:actin cytoskeleton organization"/>
    <property type="evidence" value="ECO:0007669"/>
    <property type="project" value="UniProtKB-ARBA"/>
</dbReference>
<evidence type="ECO:0000313" key="11">
    <source>
        <dbReference type="EMBL" id="KIJ36009.1"/>
    </source>
</evidence>
<feature type="compositionally biased region" description="Low complexity" evidence="8">
    <location>
        <begin position="8"/>
        <end position="23"/>
    </location>
</feature>
<evidence type="ECO:0000256" key="1">
    <source>
        <dbReference type="ARBA" id="ARBA00004245"/>
    </source>
</evidence>
<dbReference type="HOGENOM" id="CLU_671155_0_0_1"/>
<dbReference type="InterPro" id="IPR027267">
    <property type="entry name" value="AH/BAR_dom_sf"/>
</dbReference>
<dbReference type="GO" id="GO:0120104">
    <property type="term" value="C:mitotic actomyosin contractile ring, proximal layer"/>
    <property type="evidence" value="ECO:0007669"/>
    <property type="project" value="TreeGrafter"/>
</dbReference>
<dbReference type="SUPFAM" id="SSF103657">
    <property type="entry name" value="BAR/IMD domain-like"/>
    <property type="match status" value="1"/>
</dbReference>
<evidence type="ECO:0000259" key="9">
    <source>
        <dbReference type="PROSITE" id="PS50002"/>
    </source>
</evidence>
<feature type="region of interest" description="Disordered" evidence="8">
    <location>
        <begin position="1"/>
        <end position="48"/>
    </location>
</feature>
<dbReference type="SMART" id="SM00326">
    <property type="entry name" value="SH3"/>
    <property type="match status" value="1"/>
</dbReference>
<dbReference type="InterPro" id="IPR036028">
    <property type="entry name" value="SH3-like_dom_sf"/>
</dbReference>
<dbReference type="OrthoDB" id="19092at2759"/>
<dbReference type="Gene3D" id="2.30.30.40">
    <property type="entry name" value="SH3 Domains"/>
    <property type="match status" value="1"/>
</dbReference>
<gene>
    <name evidence="11" type="ORF">M422DRAFT_51226</name>
</gene>
<evidence type="ECO:0000313" key="12">
    <source>
        <dbReference type="Proteomes" id="UP000054279"/>
    </source>
</evidence>
<feature type="region of interest" description="Disordered" evidence="8">
    <location>
        <begin position="316"/>
        <end position="344"/>
    </location>
</feature>
<evidence type="ECO:0000256" key="3">
    <source>
        <dbReference type="ARBA" id="ARBA00022490"/>
    </source>
</evidence>
<evidence type="ECO:0008006" key="13">
    <source>
        <dbReference type="Google" id="ProtNLM"/>
    </source>
</evidence>
<dbReference type="EMBL" id="KN837182">
    <property type="protein sequence ID" value="KIJ36009.1"/>
    <property type="molecule type" value="Genomic_DNA"/>
</dbReference>
<dbReference type="PANTHER" id="PTHR23065">
    <property type="entry name" value="PROLINE-SERINE-THREONINE PHOSPHATASE INTERACTING PROTEIN 1"/>
    <property type="match status" value="1"/>
</dbReference>
<dbReference type="Proteomes" id="UP000054279">
    <property type="component" value="Unassembled WGS sequence"/>
</dbReference>
<name>A0A0C9UMD6_SPHS4</name>
<dbReference type="InterPro" id="IPR001060">
    <property type="entry name" value="FCH_dom"/>
</dbReference>
<evidence type="ECO:0000256" key="2">
    <source>
        <dbReference type="ARBA" id="ARBA00022443"/>
    </source>
</evidence>
<keyword evidence="2 6" id="KW-0728">SH3 domain</keyword>
<proteinExistence type="predicted"/>
<evidence type="ECO:0000256" key="6">
    <source>
        <dbReference type="PROSITE-ProRule" id="PRU00192"/>
    </source>
</evidence>
<keyword evidence="3" id="KW-0963">Cytoplasm</keyword>
<dbReference type="PANTHER" id="PTHR23065:SF7">
    <property type="entry name" value="NOSTRIN, ISOFORM H"/>
    <property type="match status" value="1"/>
</dbReference>
<dbReference type="InterPro" id="IPR001452">
    <property type="entry name" value="SH3_domain"/>
</dbReference>
<evidence type="ECO:0000259" key="10">
    <source>
        <dbReference type="PROSITE" id="PS51741"/>
    </source>
</evidence>
<dbReference type="Pfam" id="PF00018">
    <property type="entry name" value="SH3_1"/>
    <property type="match status" value="1"/>
</dbReference>
<evidence type="ECO:0000256" key="5">
    <source>
        <dbReference type="ARBA" id="ARBA00023212"/>
    </source>
</evidence>
<dbReference type="Pfam" id="PF00611">
    <property type="entry name" value="FCH"/>
    <property type="match status" value="1"/>
</dbReference>
<dbReference type="PROSITE" id="PS51741">
    <property type="entry name" value="F_BAR"/>
    <property type="match status" value="1"/>
</dbReference>
<reference evidence="11 12" key="1">
    <citation type="submission" date="2014-06" db="EMBL/GenBank/DDBJ databases">
        <title>Evolutionary Origins and Diversification of the Mycorrhizal Mutualists.</title>
        <authorList>
            <consortium name="DOE Joint Genome Institute"/>
            <consortium name="Mycorrhizal Genomics Consortium"/>
            <person name="Kohler A."/>
            <person name="Kuo A."/>
            <person name="Nagy L.G."/>
            <person name="Floudas D."/>
            <person name="Copeland A."/>
            <person name="Barry K.W."/>
            <person name="Cichocki N."/>
            <person name="Veneault-Fourrey C."/>
            <person name="LaButti K."/>
            <person name="Lindquist E.A."/>
            <person name="Lipzen A."/>
            <person name="Lundell T."/>
            <person name="Morin E."/>
            <person name="Murat C."/>
            <person name="Riley R."/>
            <person name="Ohm R."/>
            <person name="Sun H."/>
            <person name="Tunlid A."/>
            <person name="Henrissat B."/>
            <person name="Grigoriev I.V."/>
            <person name="Hibbett D.S."/>
            <person name="Martin F."/>
        </authorList>
    </citation>
    <scope>NUCLEOTIDE SEQUENCE [LARGE SCALE GENOMIC DNA]</scope>
    <source>
        <strain evidence="11 12">SS14</strain>
    </source>
</reference>
<dbReference type="Gene3D" id="1.20.1270.60">
    <property type="entry name" value="Arfaptin homology (AH) domain/BAR domain"/>
    <property type="match status" value="1"/>
</dbReference>
<dbReference type="AlphaFoldDB" id="A0A0C9UMD6"/>
<feature type="compositionally biased region" description="Pro residues" evidence="8">
    <location>
        <begin position="329"/>
        <end position="340"/>
    </location>
</feature>
<evidence type="ECO:0000256" key="7">
    <source>
        <dbReference type="PROSITE-ProRule" id="PRU01077"/>
    </source>
</evidence>
<evidence type="ECO:0000256" key="8">
    <source>
        <dbReference type="SAM" id="MobiDB-lite"/>
    </source>
</evidence>
<evidence type="ECO:0000256" key="4">
    <source>
        <dbReference type="ARBA" id="ARBA00022553"/>
    </source>
</evidence>
<dbReference type="GO" id="GO:0009898">
    <property type="term" value="C:cytoplasmic side of plasma membrane"/>
    <property type="evidence" value="ECO:0007669"/>
    <property type="project" value="TreeGrafter"/>
</dbReference>
<protein>
    <recommendedName>
        <fullName evidence="13">SH3 domain-containing protein</fullName>
    </recommendedName>
</protein>
<keyword evidence="7" id="KW-0175">Coiled coil</keyword>
<keyword evidence="4" id="KW-0597">Phosphoprotein</keyword>
<dbReference type="SMART" id="SM00055">
    <property type="entry name" value="FCH"/>
    <property type="match status" value="1"/>
</dbReference>
<keyword evidence="12" id="KW-1185">Reference proteome</keyword>
<accession>A0A0C9UMD6</accession>
<comment type="subcellular location">
    <subcellularLocation>
        <location evidence="1">Cytoplasm</location>
        <location evidence="1">Cytoskeleton</location>
    </subcellularLocation>
</comment>
<organism evidence="11 12">
    <name type="scientific">Sphaerobolus stellatus (strain SS14)</name>
    <dbReference type="NCBI Taxonomy" id="990650"/>
    <lineage>
        <taxon>Eukaryota</taxon>
        <taxon>Fungi</taxon>
        <taxon>Dikarya</taxon>
        <taxon>Basidiomycota</taxon>
        <taxon>Agaricomycotina</taxon>
        <taxon>Agaricomycetes</taxon>
        <taxon>Phallomycetidae</taxon>
        <taxon>Geastrales</taxon>
        <taxon>Sphaerobolaceae</taxon>
        <taxon>Sphaerobolus</taxon>
    </lineage>
</organism>